<feature type="region of interest" description="Disordered" evidence="2">
    <location>
        <begin position="201"/>
        <end position="248"/>
    </location>
</feature>
<dbReference type="SUPFAM" id="SSF52540">
    <property type="entry name" value="P-loop containing nucleoside triphosphate hydrolases"/>
    <property type="match status" value="1"/>
</dbReference>
<dbReference type="SMART" id="SM00015">
    <property type="entry name" value="IQ"/>
    <property type="match status" value="4"/>
</dbReference>
<dbReference type="InterPro" id="IPR027417">
    <property type="entry name" value="P-loop_NTPase"/>
</dbReference>
<name>A0AAD5S7T5_9FUNG</name>
<feature type="region of interest" description="Disordered" evidence="2">
    <location>
        <begin position="98"/>
        <end position="117"/>
    </location>
</feature>
<evidence type="ECO:0000256" key="2">
    <source>
        <dbReference type="SAM" id="MobiDB-lite"/>
    </source>
</evidence>
<reference evidence="3" key="1">
    <citation type="submission" date="2020-05" db="EMBL/GenBank/DDBJ databases">
        <title>Phylogenomic resolution of chytrid fungi.</title>
        <authorList>
            <person name="Stajich J.E."/>
            <person name="Amses K."/>
            <person name="Simmons R."/>
            <person name="Seto K."/>
            <person name="Myers J."/>
            <person name="Bonds A."/>
            <person name="Quandt C.A."/>
            <person name="Barry K."/>
            <person name="Liu P."/>
            <person name="Grigoriev I."/>
            <person name="Longcore J.E."/>
            <person name="James T.Y."/>
        </authorList>
    </citation>
    <scope>NUCLEOTIDE SEQUENCE</scope>
    <source>
        <strain evidence="3">JEL0318</strain>
    </source>
</reference>
<dbReference type="PROSITE" id="PS50096">
    <property type="entry name" value="IQ"/>
    <property type="match status" value="4"/>
</dbReference>
<dbReference type="Proteomes" id="UP001212841">
    <property type="component" value="Unassembled WGS sequence"/>
</dbReference>
<keyword evidence="4" id="KW-1185">Reference proteome</keyword>
<feature type="compositionally biased region" description="Basic and acidic residues" evidence="2">
    <location>
        <begin position="376"/>
        <end position="392"/>
    </location>
</feature>
<accession>A0AAD5S7T5</accession>
<dbReference type="InterPro" id="IPR052318">
    <property type="entry name" value="CellDiv_DevSignal_Domain"/>
</dbReference>
<feature type="region of interest" description="Disordered" evidence="2">
    <location>
        <begin position="264"/>
        <end position="292"/>
    </location>
</feature>
<dbReference type="Pfam" id="PF00612">
    <property type="entry name" value="IQ"/>
    <property type="match status" value="3"/>
</dbReference>
<feature type="compositionally biased region" description="Polar residues" evidence="2">
    <location>
        <begin position="8"/>
        <end position="23"/>
    </location>
</feature>
<feature type="region of interest" description="Disordered" evidence="2">
    <location>
        <begin position="1"/>
        <end position="28"/>
    </location>
</feature>
<feature type="region of interest" description="Disordered" evidence="2">
    <location>
        <begin position="136"/>
        <end position="181"/>
    </location>
</feature>
<dbReference type="PANTHER" id="PTHR22590:SF2">
    <property type="entry name" value="IQ DOMAIN-CONTAINING PROTEIN N"/>
    <property type="match status" value="1"/>
</dbReference>
<proteinExistence type="predicted"/>
<feature type="compositionally biased region" description="Polar residues" evidence="2">
    <location>
        <begin position="136"/>
        <end position="148"/>
    </location>
</feature>
<dbReference type="CDD" id="cd23767">
    <property type="entry name" value="IQCD"/>
    <property type="match status" value="2"/>
</dbReference>
<feature type="region of interest" description="Disordered" evidence="2">
    <location>
        <begin position="376"/>
        <end position="416"/>
    </location>
</feature>
<dbReference type="Gene3D" id="1.20.5.190">
    <property type="match status" value="2"/>
</dbReference>
<sequence length="803" mass="90774">MSYPGVNIRQQTSDSVPQQSAAPQVNYDEIEYEEVFRSRPRVIDDRQVSSPNASHAPLHAFSTPPAPLHNNRENVHIRAMTDRPPARTMKSMDSLRLAAAGGRSTQHESQPGRWTDMSFDDYISGGRGEGSIMRTDYTSRGASPTTQKPPMAGLAGAPYQRPLWNEPREPIPEQPSQSSIRIDLDSYRPGRNELQQILADAQARSRGASPAHPSPPASHPYQLPPHLTDSPQYPQNPIHPIATQPSPDRLTHTQILNLLASTQSKLQQLSHSEPSSPSRAPPTQSQRPVSAAAMHTSVFQSSTTTFEQSDRMLTREERERLLREMEERARELRGDVVKSGEYGGGGGSGEGRAVLEGRGEVGDGRLSRQDMERMLEESMRKEREVREWEARSKSPQYDSKPYQPPQYNPPVPSSTTSAWDDYQEFNARREEFDSYVESVTRAASSEAPTVRTVSPIRDVKNAAKVGKAEDGRSPLPTADNTMAIEELDTREDSVVTTSLHNPSPTQAKALLRSTSEELFFLSDHPASPPHINTSPAEDDFGEKVQRLERKVKDMRRYFKTILRIEAERYTPFIVTIQSLARGYLVRNDLAKKGIRFGKARKGLRGGGVEDEFERVRRLCKKPVGRRVGSLGGKRDRAAVRIEALWRGHRTRKVVYRYMQRRKAAVVIQSHWRGHKTRTSLGPTFRIRLLEAVRKKQSDRISSLVVDVEVLKNSVKSVLEGFERNEFLVRKLYEEVEVLRSWKGVVEKRERERAAVLIQKYWRGYLARREYALQYVINSPTSRSAPTSPGRSGKEERALKTIER</sequence>
<evidence type="ECO:0000313" key="3">
    <source>
        <dbReference type="EMBL" id="KAJ3046598.1"/>
    </source>
</evidence>
<feature type="region of interest" description="Disordered" evidence="2">
    <location>
        <begin position="780"/>
        <end position="803"/>
    </location>
</feature>
<dbReference type="PANTHER" id="PTHR22590">
    <property type="entry name" value="MYOSIN MOTOR DOMAIN-CONTAINING PROTEIN"/>
    <property type="match status" value="1"/>
</dbReference>
<dbReference type="InterPro" id="IPR000048">
    <property type="entry name" value="IQ_motif_EF-hand-BS"/>
</dbReference>
<evidence type="ECO:0000256" key="1">
    <source>
        <dbReference type="ARBA" id="ARBA00022737"/>
    </source>
</evidence>
<organism evidence="3 4">
    <name type="scientific">Rhizophlyctis rosea</name>
    <dbReference type="NCBI Taxonomy" id="64517"/>
    <lineage>
        <taxon>Eukaryota</taxon>
        <taxon>Fungi</taxon>
        <taxon>Fungi incertae sedis</taxon>
        <taxon>Chytridiomycota</taxon>
        <taxon>Chytridiomycota incertae sedis</taxon>
        <taxon>Chytridiomycetes</taxon>
        <taxon>Rhizophlyctidales</taxon>
        <taxon>Rhizophlyctidaceae</taxon>
        <taxon>Rhizophlyctis</taxon>
    </lineage>
</organism>
<keyword evidence="1" id="KW-0677">Repeat</keyword>
<feature type="compositionally biased region" description="Basic and acidic residues" evidence="2">
    <location>
        <begin position="791"/>
        <end position="803"/>
    </location>
</feature>
<dbReference type="AlphaFoldDB" id="A0AAD5S7T5"/>
<feature type="compositionally biased region" description="Polar residues" evidence="2">
    <location>
        <begin position="780"/>
        <end position="789"/>
    </location>
</feature>
<feature type="region of interest" description="Disordered" evidence="2">
    <location>
        <begin position="41"/>
        <end position="71"/>
    </location>
</feature>
<feature type="non-terminal residue" evidence="3">
    <location>
        <position position="803"/>
    </location>
</feature>
<comment type="caution">
    <text evidence="3">The sequence shown here is derived from an EMBL/GenBank/DDBJ whole genome shotgun (WGS) entry which is preliminary data.</text>
</comment>
<protein>
    <submittedName>
        <fullName evidence="3">Uncharacterized protein</fullName>
    </submittedName>
</protein>
<dbReference type="EMBL" id="JADGJD010001133">
    <property type="protein sequence ID" value="KAJ3046598.1"/>
    <property type="molecule type" value="Genomic_DNA"/>
</dbReference>
<feature type="compositionally biased region" description="Pro residues" evidence="2">
    <location>
        <begin position="402"/>
        <end position="412"/>
    </location>
</feature>
<evidence type="ECO:0000313" key="4">
    <source>
        <dbReference type="Proteomes" id="UP001212841"/>
    </source>
</evidence>
<gene>
    <name evidence="3" type="ORF">HK097_000716</name>
</gene>
<feature type="compositionally biased region" description="Polar residues" evidence="2">
    <location>
        <begin position="264"/>
        <end position="288"/>
    </location>
</feature>